<evidence type="ECO:0000313" key="3">
    <source>
        <dbReference type="Proteomes" id="UP001634394"/>
    </source>
</evidence>
<organism evidence="2 3">
    <name type="scientific">Sinanodonta woodiana</name>
    <name type="common">Chinese pond mussel</name>
    <name type="synonym">Anodonta woodiana</name>
    <dbReference type="NCBI Taxonomy" id="1069815"/>
    <lineage>
        <taxon>Eukaryota</taxon>
        <taxon>Metazoa</taxon>
        <taxon>Spiralia</taxon>
        <taxon>Lophotrochozoa</taxon>
        <taxon>Mollusca</taxon>
        <taxon>Bivalvia</taxon>
        <taxon>Autobranchia</taxon>
        <taxon>Heteroconchia</taxon>
        <taxon>Palaeoheterodonta</taxon>
        <taxon>Unionida</taxon>
        <taxon>Unionoidea</taxon>
        <taxon>Unionidae</taxon>
        <taxon>Unioninae</taxon>
        <taxon>Sinanodonta</taxon>
    </lineage>
</organism>
<sequence length="76" mass="8371">MASHSSKQRLIPYDLHNPFNRTTLHLKRKLESIGIKVSSVLPKHALRQLYMDNAPSTSSPPADCAETIEGQPTASS</sequence>
<gene>
    <name evidence="2" type="ORF">ACJMK2_028815</name>
</gene>
<proteinExistence type="predicted"/>
<accession>A0ABD3XC82</accession>
<dbReference type="EMBL" id="JBJQND010000003">
    <property type="protein sequence ID" value="KAL3882478.1"/>
    <property type="molecule type" value="Genomic_DNA"/>
</dbReference>
<name>A0ABD3XC82_SINWO</name>
<evidence type="ECO:0000256" key="1">
    <source>
        <dbReference type="SAM" id="MobiDB-lite"/>
    </source>
</evidence>
<feature type="region of interest" description="Disordered" evidence="1">
    <location>
        <begin position="52"/>
        <end position="76"/>
    </location>
</feature>
<reference evidence="2 3" key="1">
    <citation type="submission" date="2024-11" db="EMBL/GenBank/DDBJ databases">
        <title>Chromosome-level genome assembly of the freshwater bivalve Anodonta woodiana.</title>
        <authorList>
            <person name="Chen X."/>
        </authorList>
    </citation>
    <scope>NUCLEOTIDE SEQUENCE [LARGE SCALE GENOMIC DNA]</scope>
    <source>
        <strain evidence="2">MN2024</strain>
        <tissue evidence="2">Gills</tissue>
    </source>
</reference>
<dbReference type="Proteomes" id="UP001634394">
    <property type="component" value="Unassembled WGS sequence"/>
</dbReference>
<protein>
    <submittedName>
        <fullName evidence="2">Uncharacterized protein</fullName>
    </submittedName>
</protein>
<dbReference type="AlphaFoldDB" id="A0ABD3XC82"/>
<comment type="caution">
    <text evidence="2">The sequence shown here is derived from an EMBL/GenBank/DDBJ whole genome shotgun (WGS) entry which is preliminary data.</text>
</comment>
<keyword evidence="3" id="KW-1185">Reference proteome</keyword>
<evidence type="ECO:0000313" key="2">
    <source>
        <dbReference type="EMBL" id="KAL3882478.1"/>
    </source>
</evidence>